<evidence type="ECO:0000259" key="8">
    <source>
        <dbReference type="Pfam" id="PF05504"/>
    </source>
</evidence>
<evidence type="ECO:0000256" key="5">
    <source>
        <dbReference type="ARBA" id="ARBA00023136"/>
    </source>
</evidence>
<dbReference type="PANTHER" id="PTHR35789:SF1">
    <property type="entry name" value="SPORE GERMINATION PROTEIN B3"/>
    <property type="match status" value="1"/>
</dbReference>
<dbReference type="InterPro" id="IPR038501">
    <property type="entry name" value="Spore_GerAC_C_sf"/>
</dbReference>
<evidence type="ECO:0000256" key="3">
    <source>
        <dbReference type="ARBA" id="ARBA00022544"/>
    </source>
</evidence>
<keyword evidence="11" id="KW-1185">Reference proteome</keyword>
<evidence type="ECO:0000256" key="4">
    <source>
        <dbReference type="ARBA" id="ARBA00022729"/>
    </source>
</evidence>
<feature type="domain" description="Spore germination GerAC-like C-terminal" evidence="8">
    <location>
        <begin position="196"/>
        <end position="353"/>
    </location>
</feature>
<comment type="subcellular location">
    <subcellularLocation>
        <location evidence="1">Membrane</location>
        <topology evidence="1">Lipid-anchor</topology>
    </subcellularLocation>
</comment>
<dbReference type="Pfam" id="PF25198">
    <property type="entry name" value="Spore_GerAC_N"/>
    <property type="match status" value="1"/>
</dbReference>
<protein>
    <submittedName>
        <fullName evidence="10">Ger(X)C family germination protein</fullName>
    </submittedName>
</protein>
<dbReference type="Pfam" id="PF05504">
    <property type="entry name" value="Spore_GerAC"/>
    <property type="match status" value="1"/>
</dbReference>
<dbReference type="Gene3D" id="3.30.300.210">
    <property type="entry name" value="Nutrient germinant receptor protein C, domain 3"/>
    <property type="match status" value="1"/>
</dbReference>
<keyword evidence="5" id="KW-0472">Membrane</keyword>
<dbReference type="NCBIfam" id="TIGR02887">
    <property type="entry name" value="spore_ger_x_C"/>
    <property type="match status" value="1"/>
</dbReference>
<keyword evidence="3" id="KW-0309">Germination</keyword>
<sequence>MKNIQDINYLTAIGVDMEDDQYVVYVQMLDFSNVTKPEGGSKPTQPITPWIGKAKGKNVITALNEMYKTSQQQLYFGQISALVCTEKAMKGGLEPIIDALDRYREFRYTSWVFGTKETMENIFAVQPFFNQSPLSSLLHEPQAPYFQESSIVPLQLRQFVKDFREPGKTSLIPSLTISKENWKTGFKEQPLLKIDGIYAFHSGTYKGWLGRKQLQGMRWMEPETKRSPLAIEMDGKPLVTLSIEKPKVNVTSLIADNKPTFHVDISVKATISQELENISQADIEQEAETKIKKEIIETYEVGLNNKTDILQLEHKFYRQKTKEWKKMIEDFPLTKESLNLNDIVVNVHITDSGRYKTIAE</sequence>
<feature type="domain" description="Spore germination protein N-terminal" evidence="9">
    <location>
        <begin position="2"/>
        <end position="177"/>
    </location>
</feature>
<evidence type="ECO:0000256" key="1">
    <source>
        <dbReference type="ARBA" id="ARBA00004635"/>
    </source>
</evidence>
<keyword evidence="4" id="KW-0732">Signal</keyword>
<dbReference type="PANTHER" id="PTHR35789">
    <property type="entry name" value="SPORE GERMINATION PROTEIN B3"/>
    <property type="match status" value="1"/>
</dbReference>
<keyword evidence="7" id="KW-0449">Lipoprotein</keyword>
<name>A0ABS4IQV8_9BACL</name>
<evidence type="ECO:0000313" key="10">
    <source>
        <dbReference type="EMBL" id="MBP1989961.1"/>
    </source>
</evidence>
<evidence type="ECO:0000259" key="9">
    <source>
        <dbReference type="Pfam" id="PF25198"/>
    </source>
</evidence>
<reference evidence="10 11" key="1">
    <citation type="submission" date="2021-03" db="EMBL/GenBank/DDBJ databases">
        <title>Genomic Encyclopedia of Type Strains, Phase IV (KMG-IV): sequencing the most valuable type-strain genomes for metagenomic binning, comparative biology and taxonomic classification.</title>
        <authorList>
            <person name="Goeker M."/>
        </authorList>
    </citation>
    <scope>NUCLEOTIDE SEQUENCE [LARGE SCALE GENOMIC DNA]</scope>
    <source>
        <strain evidence="10 11">DSM 26048</strain>
    </source>
</reference>
<evidence type="ECO:0000256" key="2">
    <source>
        <dbReference type="ARBA" id="ARBA00007886"/>
    </source>
</evidence>
<gene>
    <name evidence="10" type="ORF">J2Z66_001559</name>
</gene>
<proteinExistence type="inferred from homology"/>
<comment type="caution">
    <text evidence="10">The sequence shown here is derived from an EMBL/GenBank/DDBJ whole genome shotgun (WGS) entry which is preliminary data.</text>
</comment>
<keyword evidence="6" id="KW-0564">Palmitate</keyword>
<dbReference type="InterPro" id="IPR057336">
    <property type="entry name" value="GerAC_N"/>
</dbReference>
<comment type="similarity">
    <text evidence="2">Belongs to the GerABKC lipoprotein family.</text>
</comment>
<dbReference type="InterPro" id="IPR046953">
    <property type="entry name" value="Spore_GerAC-like_C"/>
</dbReference>
<dbReference type="EMBL" id="JAGGLB010000003">
    <property type="protein sequence ID" value="MBP1989961.1"/>
    <property type="molecule type" value="Genomic_DNA"/>
</dbReference>
<dbReference type="Proteomes" id="UP001519287">
    <property type="component" value="Unassembled WGS sequence"/>
</dbReference>
<accession>A0ABS4IQV8</accession>
<evidence type="ECO:0000256" key="6">
    <source>
        <dbReference type="ARBA" id="ARBA00023139"/>
    </source>
</evidence>
<evidence type="ECO:0000256" key="7">
    <source>
        <dbReference type="ARBA" id="ARBA00023288"/>
    </source>
</evidence>
<evidence type="ECO:0000313" key="11">
    <source>
        <dbReference type="Proteomes" id="UP001519287"/>
    </source>
</evidence>
<dbReference type="InterPro" id="IPR008844">
    <property type="entry name" value="Spore_GerAC-like"/>
</dbReference>
<organism evidence="10 11">
    <name type="scientific">Paenibacillus eucommiae</name>
    <dbReference type="NCBI Taxonomy" id="1355755"/>
    <lineage>
        <taxon>Bacteria</taxon>
        <taxon>Bacillati</taxon>
        <taxon>Bacillota</taxon>
        <taxon>Bacilli</taxon>
        <taxon>Bacillales</taxon>
        <taxon>Paenibacillaceae</taxon>
        <taxon>Paenibacillus</taxon>
    </lineage>
</organism>